<dbReference type="InterPro" id="IPR008965">
    <property type="entry name" value="CBM2/CBM3_carb-bd_dom_sf"/>
</dbReference>
<dbReference type="CDD" id="cd08547">
    <property type="entry name" value="Type_II_cohesin"/>
    <property type="match status" value="1"/>
</dbReference>
<dbReference type="AlphaFoldDB" id="A0A0G1QDY8"/>
<organism evidence="2 3">
    <name type="scientific">Berkelbacteria bacterium GW2011_GWA2_46_7</name>
    <dbReference type="NCBI Taxonomy" id="1618335"/>
    <lineage>
        <taxon>Bacteria</taxon>
        <taxon>Candidatus Berkelbacteria</taxon>
    </lineage>
</organism>
<dbReference type="SUPFAM" id="SSF49384">
    <property type="entry name" value="Carbohydrate-binding domain"/>
    <property type="match status" value="1"/>
</dbReference>
<feature type="region of interest" description="Disordered" evidence="1">
    <location>
        <begin position="180"/>
        <end position="200"/>
    </location>
</feature>
<dbReference type="Proteomes" id="UP000034487">
    <property type="component" value="Unassembled WGS sequence"/>
</dbReference>
<evidence type="ECO:0000313" key="3">
    <source>
        <dbReference type="Proteomes" id="UP000034487"/>
    </source>
</evidence>
<gene>
    <name evidence="2" type="ORF">UX60_C0033G0005</name>
</gene>
<feature type="compositionally biased region" description="Polar residues" evidence="1">
    <location>
        <begin position="180"/>
        <end position="195"/>
    </location>
</feature>
<evidence type="ECO:0000256" key="1">
    <source>
        <dbReference type="SAM" id="MobiDB-lite"/>
    </source>
</evidence>
<protein>
    <recommendedName>
        <fullName evidence="4">Cohesin domain-containing protein</fullName>
    </recommendedName>
</protein>
<dbReference type="EMBL" id="LCMV01000033">
    <property type="protein sequence ID" value="KKU43179.1"/>
    <property type="molecule type" value="Genomic_DNA"/>
</dbReference>
<sequence length="306" mass="32749">MNNRFISTRTAFILVSLVTLVLIIGSAVLSRVVFKAASSTATLYFSQSAISAKPETTFNVDILADLSAPSDLTGVQIELNFDPKILKPTDAKPAALWKQVLSKVDNNKWLLVMVPSESQTQTSKAVTRMGLAHLTFTSLAEGATNLTLTPANTILAASNAPGAARVENIVESVVDTQVRVSSSAPLTPDSQSLRVDSTDTQDELDYSSQRIISTSQVLTPNSAVILVQLEQPARVSIAFGTTTALGNRADHSTRTDQAAIRIAGLEAGGRYYYQVVAEDENATNRVLGQIKSFELSSWWSGAATTN</sequence>
<evidence type="ECO:0000313" key="2">
    <source>
        <dbReference type="EMBL" id="KKU43179.1"/>
    </source>
</evidence>
<dbReference type="Gene3D" id="2.60.40.680">
    <property type="match status" value="1"/>
</dbReference>
<evidence type="ECO:0008006" key="4">
    <source>
        <dbReference type="Google" id="ProtNLM"/>
    </source>
</evidence>
<name>A0A0G1QDY8_9BACT</name>
<comment type="caution">
    <text evidence="2">The sequence shown here is derived from an EMBL/GenBank/DDBJ whole genome shotgun (WGS) entry which is preliminary data.</text>
</comment>
<dbReference type="GO" id="GO:0030246">
    <property type="term" value="F:carbohydrate binding"/>
    <property type="evidence" value="ECO:0007669"/>
    <property type="project" value="InterPro"/>
</dbReference>
<proteinExistence type="predicted"/>
<reference evidence="2 3" key="1">
    <citation type="journal article" date="2015" name="Nature">
        <title>rRNA introns, odd ribosomes, and small enigmatic genomes across a large radiation of phyla.</title>
        <authorList>
            <person name="Brown C.T."/>
            <person name="Hug L.A."/>
            <person name="Thomas B.C."/>
            <person name="Sharon I."/>
            <person name="Castelle C.J."/>
            <person name="Singh A."/>
            <person name="Wilkins M.J."/>
            <person name="Williams K.H."/>
            <person name="Banfield J.F."/>
        </authorList>
    </citation>
    <scope>NUCLEOTIDE SEQUENCE [LARGE SCALE GENOMIC DNA]</scope>
</reference>
<accession>A0A0G1QDY8</accession>